<evidence type="ECO:0000313" key="3">
    <source>
        <dbReference type="Proteomes" id="UP001377337"/>
    </source>
</evidence>
<accession>A0ABZ2NKG2</accession>
<dbReference type="SUPFAM" id="SSF160904">
    <property type="entry name" value="Jann2411-like"/>
    <property type="match status" value="1"/>
</dbReference>
<dbReference type="InterPro" id="IPR010852">
    <property type="entry name" value="ABATE"/>
</dbReference>
<dbReference type="EMBL" id="CP147407">
    <property type="protein sequence ID" value="WXB97651.1"/>
    <property type="molecule type" value="Genomic_DNA"/>
</dbReference>
<sequence length="192" mass="22307">MNKSLFLLGGTAWINLVNTQYISENQTIDILIDPSKTLQWLEDNKLLRKSDFLALKNGEIFNSLIEDLKSLRDLSKMILGDLEKQGKLSLNLTEQLKRLTKQIKVSLSIDSEFNMVYEGLTTREQVQYLIIQSIIQTLNSTPAHRVRKCEHQECQLYFVDTSKSGKRRWCSMELCGNRQKAAEFYARKKKKE</sequence>
<gene>
    <name evidence="2" type="ORF">WCV65_03865</name>
</gene>
<keyword evidence="3" id="KW-1185">Reference proteome</keyword>
<dbReference type="Gene3D" id="1.10.3300.10">
    <property type="entry name" value="Jann2411-like domain"/>
    <property type="match status" value="1"/>
</dbReference>
<evidence type="ECO:0000259" key="1">
    <source>
        <dbReference type="Pfam" id="PF11706"/>
    </source>
</evidence>
<dbReference type="Proteomes" id="UP001377337">
    <property type="component" value="Chromosome"/>
</dbReference>
<name>A0ABZ2NKG2_9BACI</name>
<dbReference type="PANTHER" id="PTHR35525:SF3">
    <property type="entry name" value="BLL6575 PROTEIN"/>
    <property type="match status" value="1"/>
</dbReference>
<feature type="domain" description="Zinc finger CGNR" evidence="1">
    <location>
        <begin position="145"/>
        <end position="188"/>
    </location>
</feature>
<evidence type="ECO:0000313" key="2">
    <source>
        <dbReference type="EMBL" id="WXB97651.1"/>
    </source>
</evidence>
<reference evidence="2 3" key="1">
    <citation type="submission" date="2024-02" db="EMBL/GenBank/DDBJ databases">
        <title>Seven novel Bacillus-like species.</title>
        <authorList>
            <person name="Liu G."/>
        </authorList>
    </citation>
    <scope>NUCLEOTIDE SEQUENCE [LARGE SCALE GENOMIC DNA]</scope>
    <source>
        <strain evidence="2 3">FJAT-52054</strain>
    </source>
</reference>
<dbReference type="InterPro" id="IPR023286">
    <property type="entry name" value="ABATE_dom_sf"/>
</dbReference>
<proteinExistence type="predicted"/>
<organism evidence="2 3">
    <name type="scientific">Metabacillus sediminis</name>
    <dbReference type="NCBI Taxonomy" id="3117746"/>
    <lineage>
        <taxon>Bacteria</taxon>
        <taxon>Bacillati</taxon>
        <taxon>Bacillota</taxon>
        <taxon>Bacilli</taxon>
        <taxon>Bacillales</taxon>
        <taxon>Bacillaceae</taxon>
        <taxon>Metabacillus</taxon>
    </lineage>
</organism>
<dbReference type="PANTHER" id="PTHR35525">
    <property type="entry name" value="BLL6575 PROTEIN"/>
    <property type="match status" value="1"/>
</dbReference>
<dbReference type="RefSeq" id="WP_338780234.1">
    <property type="nucleotide sequence ID" value="NZ_CP147407.1"/>
</dbReference>
<dbReference type="Pfam" id="PF11706">
    <property type="entry name" value="zf-CGNR"/>
    <property type="match status" value="1"/>
</dbReference>
<dbReference type="InterPro" id="IPR021005">
    <property type="entry name" value="Znf_CGNR"/>
</dbReference>
<protein>
    <submittedName>
        <fullName evidence="2">CGNR zinc finger domain-containing protein</fullName>
    </submittedName>
</protein>